<protein>
    <submittedName>
        <fullName evidence="1">Uncharacterized protein</fullName>
    </submittedName>
</protein>
<proteinExistence type="predicted"/>
<name>L8PDV8_STRVR</name>
<dbReference type="RefSeq" id="WP_004000924.1">
    <property type="nucleotide sequence ID" value="NZ_AMLP01000164.1"/>
</dbReference>
<sequence>MITVKIRTVAHHLGLPVRRDPQEVAKIIEGLRPTLDELPDDRRDRLAAQWTKVLSERHWHHPYLRD</sequence>
<accession>L8PDV8</accession>
<dbReference type="AlphaFoldDB" id="L8PDV8"/>
<dbReference type="EMBL" id="AMLP01000164">
    <property type="protein sequence ID" value="ELS53537.1"/>
    <property type="molecule type" value="Genomic_DNA"/>
</dbReference>
<evidence type="ECO:0000313" key="2">
    <source>
        <dbReference type="Proteomes" id="UP000011205"/>
    </source>
</evidence>
<evidence type="ECO:0000313" key="1">
    <source>
        <dbReference type="EMBL" id="ELS53537.1"/>
    </source>
</evidence>
<reference evidence="1 2" key="1">
    <citation type="journal article" date="2013" name="Genome Announc.">
        <title>Draft Genome Sequence of Streptomyces viridochromogenes Strain Tu57, Producer of Avilamycin.</title>
        <authorList>
            <person name="Gruning B.A."/>
            <person name="Erxleben A."/>
            <person name="Hahnlein A."/>
            <person name="Gunther S."/>
        </authorList>
    </citation>
    <scope>NUCLEOTIDE SEQUENCE [LARGE SCALE GENOMIC DNA]</scope>
    <source>
        <strain evidence="1 2">Tue57</strain>
    </source>
</reference>
<gene>
    <name evidence="1" type="ORF">STVIR_5457</name>
</gene>
<comment type="caution">
    <text evidence="1">The sequence shown here is derived from an EMBL/GenBank/DDBJ whole genome shotgun (WGS) entry which is preliminary data.</text>
</comment>
<dbReference type="PATRIC" id="fig|1160705.3.peg.5396"/>
<organism evidence="1 2">
    <name type="scientific">Streptomyces viridochromogenes Tue57</name>
    <dbReference type="NCBI Taxonomy" id="1160705"/>
    <lineage>
        <taxon>Bacteria</taxon>
        <taxon>Bacillati</taxon>
        <taxon>Actinomycetota</taxon>
        <taxon>Actinomycetes</taxon>
        <taxon>Kitasatosporales</taxon>
        <taxon>Streptomycetaceae</taxon>
        <taxon>Streptomyces</taxon>
    </lineage>
</organism>
<dbReference type="Proteomes" id="UP000011205">
    <property type="component" value="Unassembled WGS sequence"/>
</dbReference>